<gene>
    <name evidence="2" type="ORF">UA45_14645</name>
</gene>
<accession>A0A0D8L8N7</accession>
<protein>
    <submittedName>
        <fullName evidence="2">Uncharacterized protein</fullName>
    </submittedName>
</protein>
<evidence type="ECO:0000256" key="1">
    <source>
        <dbReference type="SAM" id="SignalP"/>
    </source>
</evidence>
<keyword evidence="1" id="KW-0732">Signal</keyword>
<dbReference type="AlphaFoldDB" id="A0A0D8L8N7"/>
<dbReference type="Proteomes" id="UP000032582">
    <property type="component" value="Unassembled WGS sequence"/>
</dbReference>
<sequence>MFLKNHHGQKMKINKLSFLILSAMGMSYASAGYAVIPEPIPEFSFSDESKRIDSIKNSGSYSNADADVLADVSAGKGFTVKGYKYLTGIDINYSAAKNRMSDFRMIPT</sequence>
<dbReference type="PATRIC" id="fig|582.24.peg.4650"/>
<feature type="chain" id="PRO_5002332555" evidence="1">
    <location>
        <begin position="32"/>
        <end position="108"/>
    </location>
</feature>
<proteinExistence type="predicted"/>
<reference evidence="2 3" key="1">
    <citation type="submission" date="2015-02" db="EMBL/GenBank/DDBJ databases">
        <title>Whole genome shotgun sequencing of cultured foodborne pathogen.</title>
        <authorList>
            <person name="Timme R."/>
            <person name="Allard M.W."/>
            <person name="Strain E."/>
            <person name="Evans P.S."/>
            <person name="Brown E."/>
        </authorList>
    </citation>
    <scope>NUCLEOTIDE SEQUENCE [LARGE SCALE GENOMIC DNA]</scope>
    <source>
        <strain evidence="2 3">GCSL-TSO-24</strain>
    </source>
</reference>
<organism evidence="2 3">
    <name type="scientific">Morganella morganii</name>
    <name type="common">Proteus morganii</name>
    <dbReference type="NCBI Taxonomy" id="582"/>
    <lineage>
        <taxon>Bacteria</taxon>
        <taxon>Pseudomonadati</taxon>
        <taxon>Pseudomonadota</taxon>
        <taxon>Gammaproteobacteria</taxon>
        <taxon>Enterobacterales</taxon>
        <taxon>Morganellaceae</taxon>
        <taxon>Morganella</taxon>
    </lineage>
</organism>
<evidence type="ECO:0000313" key="3">
    <source>
        <dbReference type="Proteomes" id="UP000032582"/>
    </source>
</evidence>
<name>A0A0D8L8N7_MORMO</name>
<evidence type="ECO:0000313" key="2">
    <source>
        <dbReference type="EMBL" id="KJF77138.1"/>
    </source>
</evidence>
<feature type="signal peptide" evidence="1">
    <location>
        <begin position="1"/>
        <end position="31"/>
    </location>
</feature>
<dbReference type="EMBL" id="JZSH01000189">
    <property type="protein sequence ID" value="KJF77138.1"/>
    <property type="molecule type" value="Genomic_DNA"/>
</dbReference>
<comment type="caution">
    <text evidence="2">The sequence shown here is derived from an EMBL/GenBank/DDBJ whole genome shotgun (WGS) entry which is preliminary data.</text>
</comment>